<evidence type="ECO:0000256" key="3">
    <source>
        <dbReference type="ARBA" id="ARBA00022989"/>
    </source>
</evidence>
<proteinExistence type="predicted"/>
<keyword evidence="4 5" id="KW-0472">Membrane</keyword>
<protein>
    <submittedName>
        <fullName evidence="7">ABC transporter permease</fullName>
    </submittedName>
</protein>
<dbReference type="PANTHER" id="PTHR43471">
    <property type="entry name" value="ABC TRANSPORTER PERMEASE"/>
    <property type="match status" value="1"/>
</dbReference>
<reference evidence="7 8" key="1">
    <citation type="submission" date="2018-12" db="EMBL/GenBank/DDBJ databases">
        <title>Dyella dinghuensis sp. nov. DHOA06 and Dyella choica sp. nov. 4M-K27, isolated from forest soil.</title>
        <authorList>
            <person name="Qiu L.-H."/>
            <person name="Gao Z.-H."/>
        </authorList>
    </citation>
    <scope>NUCLEOTIDE SEQUENCE [LARGE SCALE GENOMIC DNA]</scope>
    <source>
        <strain evidence="7 8">4M-K27</strain>
    </source>
</reference>
<keyword evidence="3 5" id="KW-1133">Transmembrane helix</keyword>
<dbReference type="GO" id="GO:0140359">
    <property type="term" value="F:ABC-type transporter activity"/>
    <property type="evidence" value="ECO:0007669"/>
    <property type="project" value="InterPro"/>
</dbReference>
<feature type="transmembrane region" description="Helical" evidence="5">
    <location>
        <begin position="63"/>
        <end position="91"/>
    </location>
</feature>
<dbReference type="AlphaFoldDB" id="A0A432M3R2"/>
<keyword evidence="8" id="KW-1185">Reference proteome</keyword>
<gene>
    <name evidence="7" type="ORF">EKH80_15165</name>
</gene>
<evidence type="ECO:0000256" key="2">
    <source>
        <dbReference type="ARBA" id="ARBA00022692"/>
    </source>
</evidence>
<keyword evidence="2 5" id="KW-0812">Transmembrane</keyword>
<dbReference type="GO" id="GO:0016020">
    <property type="term" value="C:membrane"/>
    <property type="evidence" value="ECO:0007669"/>
    <property type="project" value="UniProtKB-SubCell"/>
</dbReference>
<evidence type="ECO:0000313" key="7">
    <source>
        <dbReference type="EMBL" id="RUL73652.1"/>
    </source>
</evidence>
<dbReference type="Pfam" id="PF12698">
    <property type="entry name" value="ABC2_membrane_3"/>
    <property type="match status" value="1"/>
</dbReference>
<evidence type="ECO:0000259" key="6">
    <source>
        <dbReference type="Pfam" id="PF12698"/>
    </source>
</evidence>
<feature type="transmembrane region" description="Helical" evidence="5">
    <location>
        <begin position="191"/>
        <end position="216"/>
    </location>
</feature>
<sequence>MTLFAVTRLELRRLFVRPLGWTIAALALAELGWRFALLLQIFLLNQVKLAALPDGPGYTDLVAVRLLSSLITGSTLPFGLIELALLLVPLLTMSSLASERSAGTLPLLFSTGLSPASILLGKYLAVLTWLALWLLFALAVPVSLAHGVTLDWGMLGAATLGTFLALAVLAAIGVACSAFASHSAVAAVTAFMFGLALNCVNLGAQLAGINIGFINWLAMSTHQENLLRGLVSSTDVTWFLLAIGVALALGIRRLAAEGERG</sequence>
<organism evidence="7 8">
    <name type="scientific">Dyella choica</name>
    <dbReference type="NCBI Taxonomy" id="1927959"/>
    <lineage>
        <taxon>Bacteria</taxon>
        <taxon>Pseudomonadati</taxon>
        <taxon>Pseudomonadota</taxon>
        <taxon>Gammaproteobacteria</taxon>
        <taxon>Lysobacterales</taxon>
        <taxon>Rhodanobacteraceae</taxon>
        <taxon>Dyella</taxon>
    </lineage>
</organism>
<feature type="transmembrane region" description="Helical" evidence="5">
    <location>
        <begin position="152"/>
        <end position="179"/>
    </location>
</feature>
<feature type="transmembrane region" description="Helical" evidence="5">
    <location>
        <begin position="236"/>
        <end position="255"/>
    </location>
</feature>
<evidence type="ECO:0000256" key="5">
    <source>
        <dbReference type="SAM" id="Phobius"/>
    </source>
</evidence>
<evidence type="ECO:0000256" key="4">
    <source>
        <dbReference type="ARBA" id="ARBA00023136"/>
    </source>
</evidence>
<comment type="caution">
    <text evidence="7">The sequence shown here is derived from an EMBL/GenBank/DDBJ whole genome shotgun (WGS) entry which is preliminary data.</text>
</comment>
<evidence type="ECO:0000256" key="1">
    <source>
        <dbReference type="ARBA" id="ARBA00004141"/>
    </source>
</evidence>
<dbReference type="InterPro" id="IPR013525">
    <property type="entry name" value="ABC2_TM"/>
</dbReference>
<feature type="transmembrane region" description="Helical" evidence="5">
    <location>
        <begin position="123"/>
        <end position="146"/>
    </location>
</feature>
<dbReference type="OrthoDB" id="9794512at2"/>
<comment type="subcellular location">
    <subcellularLocation>
        <location evidence="1">Membrane</location>
        <topology evidence="1">Multi-pass membrane protein</topology>
    </subcellularLocation>
</comment>
<dbReference type="Proteomes" id="UP000274358">
    <property type="component" value="Unassembled WGS sequence"/>
</dbReference>
<feature type="transmembrane region" description="Helical" evidence="5">
    <location>
        <begin position="21"/>
        <end position="43"/>
    </location>
</feature>
<name>A0A432M3R2_9GAMM</name>
<feature type="domain" description="ABC-2 type transporter transmembrane" evidence="6">
    <location>
        <begin position="79"/>
        <end position="195"/>
    </location>
</feature>
<dbReference type="RefSeq" id="WP_126685615.1">
    <property type="nucleotide sequence ID" value="NZ_RYYV01000011.1"/>
</dbReference>
<accession>A0A432M3R2</accession>
<evidence type="ECO:0000313" key="8">
    <source>
        <dbReference type="Proteomes" id="UP000274358"/>
    </source>
</evidence>
<dbReference type="EMBL" id="RYYV01000011">
    <property type="protein sequence ID" value="RUL73652.1"/>
    <property type="molecule type" value="Genomic_DNA"/>
</dbReference>